<reference evidence="3" key="1">
    <citation type="journal article" date="2019" name="Int. J. Syst. Evol. Microbiol.">
        <title>The Global Catalogue of Microorganisms (GCM) 10K type strain sequencing project: providing services to taxonomists for standard genome sequencing and annotation.</title>
        <authorList>
            <consortium name="The Broad Institute Genomics Platform"/>
            <consortium name="The Broad Institute Genome Sequencing Center for Infectious Disease"/>
            <person name="Wu L."/>
            <person name="Ma J."/>
        </authorList>
    </citation>
    <scope>NUCLEOTIDE SEQUENCE [LARGE SCALE GENOMIC DNA]</scope>
    <source>
        <strain evidence="3">CCUG 48316</strain>
    </source>
</reference>
<dbReference type="Proteomes" id="UP001596292">
    <property type="component" value="Unassembled WGS sequence"/>
</dbReference>
<organism evidence="2 3">
    <name type="scientific">Methylobacterium komagatae</name>
    <dbReference type="NCBI Taxonomy" id="374425"/>
    <lineage>
        <taxon>Bacteria</taxon>
        <taxon>Pseudomonadati</taxon>
        <taxon>Pseudomonadota</taxon>
        <taxon>Alphaproteobacteria</taxon>
        <taxon>Hyphomicrobiales</taxon>
        <taxon>Methylobacteriaceae</taxon>
        <taxon>Methylobacterium</taxon>
    </lineage>
</organism>
<evidence type="ECO:0000313" key="3">
    <source>
        <dbReference type="Proteomes" id="UP001596292"/>
    </source>
</evidence>
<sequence>MDAKLIQPQSYNAPPANVDLDEDIKRNYAEAASIEQLSPKGAAALLRLCVQQLCKQLGESGKNINADIAELVKKGLPVEIQQALDVVRVVGNNAVHPGEIILEDQPDTVAALFTLLNAIADRMITQPKKIAALYAALPESVVAAIDKRDRPKA</sequence>
<feature type="domain" description="DUF4145" evidence="1">
    <location>
        <begin position="30"/>
        <end position="110"/>
    </location>
</feature>
<evidence type="ECO:0000259" key="1">
    <source>
        <dbReference type="Pfam" id="PF13643"/>
    </source>
</evidence>
<protein>
    <submittedName>
        <fullName evidence="2">DUF4145 domain-containing protein</fullName>
    </submittedName>
</protein>
<comment type="caution">
    <text evidence="2">The sequence shown here is derived from an EMBL/GenBank/DDBJ whole genome shotgun (WGS) entry which is preliminary data.</text>
</comment>
<keyword evidence="3" id="KW-1185">Reference proteome</keyword>
<gene>
    <name evidence="2" type="ORF">ACFQE0_00675</name>
</gene>
<name>A0ABW2BD98_9HYPH</name>
<dbReference type="EMBL" id="JBHSWN010000001">
    <property type="protein sequence ID" value="MFC6788274.1"/>
    <property type="molecule type" value="Genomic_DNA"/>
</dbReference>
<dbReference type="InterPro" id="IPR025285">
    <property type="entry name" value="DUF4145"/>
</dbReference>
<evidence type="ECO:0000313" key="2">
    <source>
        <dbReference type="EMBL" id="MFC6788274.1"/>
    </source>
</evidence>
<dbReference type="RefSeq" id="WP_378966117.1">
    <property type="nucleotide sequence ID" value="NZ_JBHSWN010000001.1"/>
</dbReference>
<proteinExistence type="predicted"/>
<dbReference type="Pfam" id="PF13643">
    <property type="entry name" value="DUF4145"/>
    <property type="match status" value="1"/>
</dbReference>
<accession>A0ABW2BD98</accession>